<keyword evidence="3 6" id="KW-1133">Transmembrane helix</keyword>
<feature type="transmembrane region" description="Helical" evidence="6">
    <location>
        <begin position="6"/>
        <end position="22"/>
    </location>
</feature>
<keyword evidence="2 5" id="KW-0812">Transmembrane</keyword>
<accession>A0ABP0GDV0</accession>
<dbReference type="Pfam" id="PF03798">
    <property type="entry name" value="TRAM_LAG1_CLN8"/>
    <property type="match status" value="1"/>
</dbReference>
<comment type="subcellular location">
    <subcellularLocation>
        <location evidence="1">Membrane</location>
        <topology evidence="1">Multi-pass membrane protein</topology>
    </subcellularLocation>
</comment>
<evidence type="ECO:0000256" key="3">
    <source>
        <dbReference type="ARBA" id="ARBA00022989"/>
    </source>
</evidence>
<evidence type="ECO:0000256" key="6">
    <source>
        <dbReference type="SAM" id="Phobius"/>
    </source>
</evidence>
<comment type="caution">
    <text evidence="8">The sequence shown here is derived from an EMBL/GenBank/DDBJ whole genome shotgun (WGS) entry which is preliminary data.</text>
</comment>
<feature type="transmembrane region" description="Helical" evidence="6">
    <location>
        <begin position="166"/>
        <end position="190"/>
    </location>
</feature>
<proteinExistence type="predicted"/>
<feature type="domain" description="TLC" evidence="7">
    <location>
        <begin position="38"/>
        <end position="240"/>
    </location>
</feature>
<evidence type="ECO:0000256" key="2">
    <source>
        <dbReference type="ARBA" id="ARBA00022692"/>
    </source>
</evidence>
<feature type="transmembrane region" description="Helical" evidence="6">
    <location>
        <begin position="106"/>
        <end position="127"/>
    </location>
</feature>
<protein>
    <recommendedName>
        <fullName evidence="7">TLC domain-containing protein</fullName>
    </recommendedName>
</protein>
<reference evidence="8 9" key="1">
    <citation type="submission" date="2024-02" db="EMBL/GenBank/DDBJ databases">
        <authorList>
            <person name="Daric V."/>
            <person name="Darras S."/>
        </authorList>
    </citation>
    <scope>NUCLEOTIDE SEQUENCE [LARGE SCALE GENOMIC DNA]</scope>
</reference>
<feature type="transmembrane region" description="Helical" evidence="6">
    <location>
        <begin position="77"/>
        <end position="99"/>
    </location>
</feature>
<evidence type="ECO:0000256" key="1">
    <source>
        <dbReference type="ARBA" id="ARBA00004141"/>
    </source>
</evidence>
<keyword evidence="4 5" id="KW-0472">Membrane</keyword>
<sequence length="282" mass="32058">MNLLFYVIASKSFFILLTKVIIPKTCSQYLKHEKLSENQKSEFALRMSSNFHAILVSCICLYLILFDETIRTDPVWGYSELVATNLTITVGFLLADLLVMSSSFEAAGGSWTLCFHHVGSIYAYSLAIRNGVLLYFANFRLLAEISTPFVNARWCLATLNMKDNKLYFINGVLMAAVFFLCRIAIMPFFYYMAWQVISTESYQRVSFPIHVSWLGICLMLDVFNCIWFDKMVRGALKHLNYVKGRSTSMSLVTNGRDVHCNRNGEQAKGLNGAFQHSGIKSE</sequence>
<dbReference type="Proteomes" id="UP001642483">
    <property type="component" value="Unassembled WGS sequence"/>
</dbReference>
<gene>
    <name evidence="8" type="ORF">CVLEPA_LOCUS21611</name>
</gene>
<dbReference type="PROSITE" id="PS50922">
    <property type="entry name" value="TLC"/>
    <property type="match status" value="1"/>
</dbReference>
<organism evidence="8 9">
    <name type="scientific">Clavelina lepadiformis</name>
    <name type="common">Light-bulb sea squirt</name>
    <name type="synonym">Ascidia lepadiformis</name>
    <dbReference type="NCBI Taxonomy" id="159417"/>
    <lineage>
        <taxon>Eukaryota</taxon>
        <taxon>Metazoa</taxon>
        <taxon>Chordata</taxon>
        <taxon>Tunicata</taxon>
        <taxon>Ascidiacea</taxon>
        <taxon>Aplousobranchia</taxon>
        <taxon>Clavelinidae</taxon>
        <taxon>Clavelina</taxon>
    </lineage>
</organism>
<name>A0ABP0GDV0_CLALP</name>
<keyword evidence="9" id="KW-1185">Reference proteome</keyword>
<dbReference type="PANTHER" id="PTHR13439">
    <property type="entry name" value="CT120 PROTEIN"/>
    <property type="match status" value="1"/>
</dbReference>
<evidence type="ECO:0000313" key="9">
    <source>
        <dbReference type="Proteomes" id="UP001642483"/>
    </source>
</evidence>
<dbReference type="EMBL" id="CAWYQH010000108">
    <property type="protein sequence ID" value="CAK8689638.1"/>
    <property type="molecule type" value="Genomic_DNA"/>
</dbReference>
<evidence type="ECO:0000256" key="5">
    <source>
        <dbReference type="PROSITE-ProRule" id="PRU00205"/>
    </source>
</evidence>
<dbReference type="InterPro" id="IPR050846">
    <property type="entry name" value="TLCD"/>
</dbReference>
<dbReference type="InterPro" id="IPR006634">
    <property type="entry name" value="TLC-dom"/>
</dbReference>
<feature type="transmembrane region" description="Helical" evidence="6">
    <location>
        <begin position="210"/>
        <end position="228"/>
    </location>
</feature>
<dbReference type="SMART" id="SM00724">
    <property type="entry name" value="TLC"/>
    <property type="match status" value="1"/>
</dbReference>
<evidence type="ECO:0000259" key="7">
    <source>
        <dbReference type="PROSITE" id="PS50922"/>
    </source>
</evidence>
<feature type="transmembrane region" description="Helical" evidence="6">
    <location>
        <begin position="43"/>
        <end position="65"/>
    </location>
</feature>
<dbReference type="PANTHER" id="PTHR13439:SF0">
    <property type="entry name" value="TOPOISOMERASE I DAMAGE AFFECTED PROTEIN 4"/>
    <property type="match status" value="1"/>
</dbReference>
<evidence type="ECO:0000313" key="8">
    <source>
        <dbReference type="EMBL" id="CAK8689638.1"/>
    </source>
</evidence>
<evidence type="ECO:0000256" key="4">
    <source>
        <dbReference type="ARBA" id="ARBA00023136"/>
    </source>
</evidence>